<dbReference type="GO" id="GO:0003073">
    <property type="term" value="P:regulation of systemic arterial blood pressure"/>
    <property type="evidence" value="ECO:0007669"/>
    <property type="project" value="TreeGrafter"/>
</dbReference>
<sequence length="145" mass="16020">MSSGCCVMDTTVMLLLLIPLTAAMAFQHKHRQSKPHTDTLSLEHSIQTSDIAPSVDPAAELHSTFTHSDRANAPFRQSTSDILLQSIFVQSKNVQTRSRRRRTPSKGCQFGTCQMHNLASTLYRMGQTNNKEQSKGAGDPNGYGR</sequence>
<dbReference type="PANTHER" id="PTHR23414:SF6">
    <property type="entry name" value="ADRENOMEDULLIN-5-LIKE PROTEIN-RELATED"/>
    <property type="match status" value="1"/>
</dbReference>
<dbReference type="InterPro" id="IPR021116">
    <property type="entry name" value="Calcitonin/adrenomedullin"/>
</dbReference>
<evidence type="ECO:0000313" key="9">
    <source>
        <dbReference type="Proteomes" id="UP000593565"/>
    </source>
</evidence>
<feature type="signal peptide" evidence="7">
    <location>
        <begin position="1"/>
        <end position="25"/>
    </location>
</feature>
<dbReference type="InterPro" id="IPR051665">
    <property type="entry name" value="Adrenomedullin-reg_peptide"/>
</dbReference>
<dbReference type="Proteomes" id="UP000593565">
    <property type="component" value="Unassembled WGS sequence"/>
</dbReference>
<evidence type="ECO:0000256" key="6">
    <source>
        <dbReference type="SAM" id="MobiDB-lite"/>
    </source>
</evidence>
<comment type="caution">
    <text evidence="8">The sequence shown here is derived from an EMBL/GenBank/DDBJ whole genome shotgun (WGS) entry which is preliminary data.</text>
</comment>
<evidence type="ECO:0000256" key="5">
    <source>
        <dbReference type="ARBA" id="ARBA00023157"/>
    </source>
</evidence>
<dbReference type="GO" id="GO:0005576">
    <property type="term" value="C:extracellular region"/>
    <property type="evidence" value="ECO:0007669"/>
    <property type="project" value="UniProtKB-SubCell"/>
</dbReference>
<comment type="subcellular location">
    <subcellularLocation>
        <location evidence="1">Secreted</location>
    </subcellularLocation>
</comment>
<name>A0A7J6ARI1_AMEME</name>
<gene>
    <name evidence="8" type="ORF">AMELA_G00117500</name>
</gene>
<reference evidence="8 9" key="1">
    <citation type="submission" date="2020-02" db="EMBL/GenBank/DDBJ databases">
        <title>A chromosome-scale genome assembly of the black bullhead catfish (Ameiurus melas).</title>
        <authorList>
            <person name="Wen M."/>
            <person name="Zham M."/>
            <person name="Cabau C."/>
            <person name="Klopp C."/>
            <person name="Donnadieu C."/>
            <person name="Roques C."/>
            <person name="Bouchez O."/>
            <person name="Lampietro C."/>
            <person name="Jouanno E."/>
            <person name="Herpin A."/>
            <person name="Louis A."/>
            <person name="Berthelot C."/>
            <person name="Parey E."/>
            <person name="Roest-Crollius H."/>
            <person name="Braasch I."/>
            <person name="Postlethwait J."/>
            <person name="Robinson-Rechavi M."/>
            <person name="Echchiki A."/>
            <person name="Begum T."/>
            <person name="Montfort J."/>
            <person name="Schartl M."/>
            <person name="Bobe J."/>
            <person name="Guiguen Y."/>
        </authorList>
    </citation>
    <scope>NUCLEOTIDE SEQUENCE [LARGE SCALE GENOMIC DNA]</scope>
    <source>
        <strain evidence="8">M_S1</strain>
        <tissue evidence="8">Blood</tissue>
    </source>
</reference>
<proteinExistence type="inferred from homology"/>
<comment type="similarity">
    <text evidence="2">Belongs to the adrenomedullin family.</text>
</comment>
<evidence type="ECO:0000256" key="3">
    <source>
        <dbReference type="ARBA" id="ARBA00022525"/>
    </source>
</evidence>
<dbReference type="GO" id="GO:0007189">
    <property type="term" value="P:adenylate cyclase-activating G protein-coupled receptor signaling pathway"/>
    <property type="evidence" value="ECO:0007669"/>
    <property type="project" value="TreeGrafter"/>
</dbReference>
<dbReference type="Pfam" id="PF00214">
    <property type="entry name" value="Calc_CGRP_IAPP"/>
    <property type="match status" value="1"/>
</dbReference>
<keyword evidence="4 7" id="KW-0732">Signal</keyword>
<evidence type="ECO:0000313" key="8">
    <source>
        <dbReference type="EMBL" id="KAF4085374.1"/>
    </source>
</evidence>
<evidence type="ECO:0008006" key="10">
    <source>
        <dbReference type="Google" id="ProtNLM"/>
    </source>
</evidence>
<evidence type="ECO:0000256" key="7">
    <source>
        <dbReference type="SAM" id="SignalP"/>
    </source>
</evidence>
<dbReference type="AlphaFoldDB" id="A0A7J6ARI1"/>
<organism evidence="8 9">
    <name type="scientific">Ameiurus melas</name>
    <name type="common">Black bullhead</name>
    <name type="synonym">Silurus melas</name>
    <dbReference type="NCBI Taxonomy" id="219545"/>
    <lineage>
        <taxon>Eukaryota</taxon>
        <taxon>Metazoa</taxon>
        <taxon>Chordata</taxon>
        <taxon>Craniata</taxon>
        <taxon>Vertebrata</taxon>
        <taxon>Euteleostomi</taxon>
        <taxon>Actinopterygii</taxon>
        <taxon>Neopterygii</taxon>
        <taxon>Teleostei</taxon>
        <taxon>Ostariophysi</taxon>
        <taxon>Siluriformes</taxon>
        <taxon>Ictaluridae</taxon>
        <taxon>Ameiurus</taxon>
    </lineage>
</organism>
<dbReference type="PANTHER" id="PTHR23414">
    <property type="entry name" value="ADRENOMEDULLIN, ADM"/>
    <property type="match status" value="1"/>
</dbReference>
<evidence type="ECO:0000256" key="4">
    <source>
        <dbReference type="ARBA" id="ARBA00022729"/>
    </source>
</evidence>
<feature type="region of interest" description="Disordered" evidence="6">
    <location>
        <begin position="126"/>
        <end position="145"/>
    </location>
</feature>
<keyword evidence="5" id="KW-1015">Disulfide bond</keyword>
<evidence type="ECO:0000256" key="1">
    <source>
        <dbReference type="ARBA" id="ARBA00004613"/>
    </source>
</evidence>
<keyword evidence="9" id="KW-1185">Reference proteome</keyword>
<evidence type="ECO:0000256" key="2">
    <source>
        <dbReference type="ARBA" id="ARBA00010575"/>
    </source>
</evidence>
<protein>
    <recommendedName>
        <fullName evidence="10">ProAM N-terminal 20 peptide</fullName>
    </recommendedName>
</protein>
<dbReference type="EMBL" id="JAAGNN010000009">
    <property type="protein sequence ID" value="KAF4085374.1"/>
    <property type="molecule type" value="Genomic_DNA"/>
</dbReference>
<accession>A0A7J6ARI1</accession>
<dbReference type="GO" id="GO:0005179">
    <property type="term" value="F:hormone activity"/>
    <property type="evidence" value="ECO:0007669"/>
    <property type="project" value="InterPro"/>
</dbReference>
<feature type="chain" id="PRO_5029826189" description="ProAM N-terminal 20 peptide" evidence="7">
    <location>
        <begin position="26"/>
        <end position="145"/>
    </location>
</feature>
<keyword evidence="3" id="KW-0964">Secreted</keyword>
<dbReference type="GO" id="GO:0010460">
    <property type="term" value="P:positive regulation of heart rate"/>
    <property type="evidence" value="ECO:0007669"/>
    <property type="project" value="TreeGrafter"/>
</dbReference>